<feature type="coiled-coil region" evidence="1">
    <location>
        <begin position="366"/>
        <end position="483"/>
    </location>
</feature>
<keyword evidence="1" id="KW-0175">Coiled coil</keyword>
<dbReference type="KEGG" id="mgly:NCTC10194_00396"/>
<name>A0A449AV62_9BACT</name>
<accession>A0A449AV62</accession>
<feature type="coiled-coil region" evidence="1">
    <location>
        <begin position="226"/>
        <end position="253"/>
    </location>
</feature>
<feature type="coiled-coil region" evidence="1">
    <location>
        <begin position="694"/>
        <end position="894"/>
    </location>
</feature>
<feature type="coiled-coil region" evidence="1">
    <location>
        <begin position="519"/>
        <end position="588"/>
    </location>
</feature>
<proteinExistence type="predicted"/>
<dbReference type="RefSeq" id="WP_027333339.1">
    <property type="nucleotide sequence ID" value="NZ_LR215024.1"/>
</dbReference>
<sequence>MKKWKWLIIASSNCGILSVVVAGCLSYACVAKYKKQIQQKDKEIVLLKLKIADLEKQNQILLIEKEKLEQTITKLQEDLGIVTRQNNSFRDNSSRLMRSLLRKSREKSETIYITREQINFLAPSDQLHDSHPASEEEVIQILKNKHAEAVKNYETQKREIENSLAISQNNLKQETKNEYTKTIEALTKAIEELNKIKINSIDQGISFLDQKIEIDDALSSLNLNLNKMLLEELQEKQKTIAEKESEISSQFEKAKQMVQITIRASKEQVSYINSLKEKVSSFLNKDFSYTSSEVSENLKKEANSVLNYLGEYENELSKALEIAEREYETGVANHNINNFIVIDVDKFGKTNQNILNKTQILYDRDFNALFEKYKEINKLKENLQGELLLMKEELKNSKYELEELKIVLDNTNNAKEALLSELSANKEEFREILKDYILNVIQDLEKILEVIKTEDSKNISEIIKALEEQKEILTKTLEKYSEENFVTQYKDIINGSLELISQAFKEYNDQKLVPLQKEFIKISEELQKSKDELANLKDQINLKNSKIGELTEENTSYKASIETLEIEFSKAQEKLKILTNNLTEYKNKETNDLQESSSRILIIKEWYVKLKNQGNLLVYKIGDSTMTKELETILNETIELEYDNTSLQSVNNKINEYLDYQTKLSSLILQLQNKHYEETKSKQDAIIAENNTNILHLKEEVSDLTNTKRELETKNQVIENNKNELQKNISLKDQELAKLKEQKEENERQIKSLENVILQKDTKITELNERISKDQTDWLTRKIEAINKEKEELESNKAELEKANKELETKIQEKDDQILLKIKELAEARNKIEEKDNLLLQKNKEIENVSREKREIENSVWYIEKQKEVAEIRLRELENQVDNLEERLITIMSKQVNSRELIVKSYKSSIDKNMRILKEFYGSTTDDAHTYTGTNYKPNFAWSTFGGANNRFAWQNLDIQINNADFTWKVELVGLGNDNIIEINGFKYLKLSLSNVEIEYISLKDGVKLENNYLLFPISLFKSGNFNQRLLGQNIEYKSLSKYNQINNSSESKSIWNDGVFRLEYKFKDNTLYLYQIFKAQRITNVSLDSRGYLATLPDKNIEKSPFAIWDYYDKRPKQPLFEIIAASYIQTNSNEL</sequence>
<evidence type="ECO:0000313" key="3">
    <source>
        <dbReference type="Proteomes" id="UP000290815"/>
    </source>
</evidence>
<dbReference type="Proteomes" id="UP000290815">
    <property type="component" value="Chromosome"/>
</dbReference>
<reference evidence="2 3" key="1">
    <citation type="submission" date="2019-01" db="EMBL/GenBank/DDBJ databases">
        <authorList>
            <consortium name="Pathogen Informatics"/>
        </authorList>
    </citation>
    <scope>NUCLEOTIDE SEQUENCE [LARGE SCALE GENOMIC DNA]</scope>
    <source>
        <strain evidence="2 3">NCTC10194</strain>
    </source>
</reference>
<protein>
    <submittedName>
        <fullName evidence="2">Uncharacterized protein</fullName>
    </submittedName>
</protein>
<evidence type="ECO:0000256" key="1">
    <source>
        <dbReference type="SAM" id="Coils"/>
    </source>
</evidence>
<keyword evidence="3" id="KW-1185">Reference proteome</keyword>
<dbReference type="EMBL" id="LR215024">
    <property type="protein sequence ID" value="VEU70385.1"/>
    <property type="molecule type" value="Genomic_DNA"/>
</dbReference>
<gene>
    <name evidence="2" type="ORF">NCTC10194_00396</name>
</gene>
<organism evidence="2 3">
    <name type="scientific">Mycoplasmopsis glycophila</name>
    <dbReference type="NCBI Taxonomy" id="171285"/>
    <lineage>
        <taxon>Bacteria</taxon>
        <taxon>Bacillati</taxon>
        <taxon>Mycoplasmatota</taxon>
        <taxon>Mycoplasmoidales</taxon>
        <taxon>Metamycoplasmataceae</taxon>
        <taxon>Mycoplasmopsis</taxon>
    </lineage>
</organism>
<dbReference type="PROSITE" id="PS51257">
    <property type="entry name" value="PROKAR_LIPOPROTEIN"/>
    <property type="match status" value="1"/>
</dbReference>
<evidence type="ECO:0000313" key="2">
    <source>
        <dbReference type="EMBL" id="VEU70385.1"/>
    </source>
</evidence>
<feature type="coiled-coil region" evidence="1">
    <location>
        <begin position="139"/>
        <end position="196"/>
    </location>
</feature>
<dbReference type="AlphaFoldDB" id="A0A449AV62"/>
<feature type="coiled-coil region" evidence="1">
    <location>
        <begin position="30"/>
        <end position="85"/>
    </location>
</feature>